<evidence type="ECO:0008006" key="4">
    <source>
        <dbReference type="Google" id="ProtNLM"/>
    </source>
</evidence>
<dbReference type="EMBL" id="AP019860">
    <property type="protein sequence ID" value="BBM88143.1"/>
    <property type="molecule type" value="Genomic_DNA"/>
</dbReference>
<accession>A0A5S9F7F6</accession>
<dbReference type="AlphaFoldDB" id="A0A5S9F7F6"/>
<reference evidence="2 3" key="1">
    <citation type="submission" date="2019-08" db="EMBL/GenBank/DDBJ databases">
        <title>Complete genome sequence of Candidatus Uab amorphum.</title>
        <authorList>
            <person name="Shiratori T."/>
            <person name="Suzuki S."/>
            <person name="Kakizawa Y."/>
            <person name="Ishida K."/>
        </authorList>
    </citation>
    <scope>NUCLEOTIDE SEQUENCE [LARGE SCALE GENOMIC DNA]</scope>
    <source>
        <strain evidence="2 3">SRT547</strain>
    </source>
</reference>
<organism evidence="2 3">
    <name type="scientific">Uabimicrobium amorphum</name>
    <dbReference type="NCBI Taxonomy" id="2596890"/>
    <lineage>
        <taxon>Bacteria</taxon>
        <taxon>Pseudomonadati</taxon>
        <taxon>Planctomycetota</taxon>
        <taxon>Candidatus Uabimicrobiia</taxon>
        <taxon>Candidatus Uabimicrobiales</taxon>
        <taxon>Candidatus Uabimicrobiaceae</taxon>
        <taxon>Candidatus Uabimicrobium</taxon>
    </lineage>
</organism>
<dbReference type="OrthoDB" id="345845at2"/>
<dbReference type="KEGG" id="uam:UABAM_06559"/>
<feature type="chain" id="PRO_5025038715" description="CARDB domain-containing protein" evidence="1">
    <location>
        <begin position="21"/>
        <end position="387"/>
    </location>
</feature>
<evidence type="ECO:0000256" key="1">
    <source>
        <dbReference type="SAM" id="SignalP"/>
    </source>
</evidence>
<gene>
    <name evidence="2" type="ORF">UABAM_06559</name>
</gene>
<protein>
    <recommendedName>
        <fullName evidence="4">CARDB domain-containing protein</fullName>
    </recommendedName>
</protein>
<name>A0A5S9F7F6_UABAM</name>
<dbReference type="RefSeq" id="WP_151972358.1">
    <property type="nucleotide sequence ID" value="NZ_AP019860.1"/>
</dbReference>
<sequence length="387" mass="44809">MNKLSIFCVLVLINSIFAQQFDVEIIPTLADPSLDYWHKSFDKDAYTIPQVKKVVPGQTFRLCIFFENYGTQNNAANVKFWVKCVKPDGSKGFTKNKLTGLSDSGTGKKQLCEKVIPISFSKNDPIGEYEIQVLCVDYINKKKLKRNFKIELTEWKRGSYPGSLQEYSQWMHNYYKNPSPNYAVHAFLTHFTPIKTVKGKKQFQYDVLHFFRTVFTKNEYLMDLALKDFASYSTSEKVKMATLCNAIGKTDKVLSLCDESERQIVSKTKIQIPDPYSEVDNFVQISMLWIEFYATGNITPIEQIVDALKNVKYFGAQKKYKDSAAQHQQEIVKDLLFQVTAWSLQQHWRISPLATSYTRYILDTNKNSQKMSIRALQQVLQSQQRKK</sequence>
<keyword evidence="3" id="KW-1185">Reference proteome</keyword>
<keyword evidence="1" id="KW-0732">Signal</keyword>
<feature type="signal peptide" evidence="1">
    <location>
        <begin position="1"/>
        <end position="20"/>
    </location>
</feature>
<dbReference type="Proteomes" id="UP000326354">
    <property type="component" value="Chromosome"/>
</dbReference>
<evidence type="ECO:0000313" key="3">
    <source>
        <dbReference type="Proteomes" id="UP000326354"/>
    </source>
</evidence>
<proteinExistence type="predicted"/>
<evidence type="ECO:0000313" key="2">
    <source>
        <dbReference type="EMBL" id="BBM88143.1"/>
    </source>
</evidence>